<evidence type="ECO:0000313" key="2">
    <source>
        <dbReference type="EMBL" id="KAJ8941709.1"/>
    </source>
</evidence>
<proteinExistence type="predicted"/>
<keyword evidence="3" id="KW-1185">Reference proteome</keyword>
<feature type="region of interest" description="Disordered" evidence="1">
    <location>
        <begin position="1"/>
        <end position="30"/>
    </location>
</feature>
<comment type="caution">
    <text evidence="2">The sequence shown here is derived from an EMBL/GenBank/DDBJ whole genome shotgun (WGS) entry which is preliminary data.</text>
</comment>
<protein>
    <submittedName>
        <fullName evidence="2">Uncharacterized protein</fullName>
    </submittedName>
</protein>
<sequence>MYDFVAEEENRKSHEGEQKVESEGGELGFAGEDPEAEVCIQRVVKAVVTMLLPEKLISVSTVF</sequence>
<dbReference type="AlphaFoldDB" id="A0AAV8XV27"/>
<evidence type="ECO:0000256" key="1">
    <source>
        <dbReference type="SAM" id="MobiDB-lite"/>
    </source>
</evidence>
<name>A0AAV8XV27_9CUCU</name>
<accession>A0AAV8XV27</accession>
<dbReference type="EMBL" id="JAPWTK010000357">
    <property type="protein sequence ID" value="KAJ8941709.1"/>
    <property type="molecule type" value="Genomic_DNA"/>
</dbReference>
<organism evidence="2 3">
    <name type="scientific">Aromia moschata</name>
    <dbReference type="NCBI Taxonomy" id="1265417"/>
    <lineage>
        <taxon>Eukaryota</taxon>
        <taxon>Metazoa</taxon>
        <taxon>Ecdysozoa</taxon>
        <taxon>Arthropoda</taxon>
        <taxon>Hexapoda</taxon>
        <taxon>Insecta</taxon>
        <taxon>Pterygota</taxon>
        <taxon>Neoptera</taxon>
        <taxon>Endopterygota</taxon>
        <taxon>Coleoptera</taxon>
        <taxon>Polyphaga</taxon>
        <taxon>Cucujiformia</taxon>
        <taxon>Chrysomeloidea</taxon>
        <taxon>Cerambycidae</taxon>
        <taxon>Cerambycinae</taxon>
        <taxon>Callichromatini</taxon>
        <taxon>Aromia</taxon>
    </lineage>
</organism>
<dbReference type="Proteomes" id="UP001162162">
    <property type="component" value="Unassembled WGS sequence"/>
</dbReference>
<gene>
    <name evidence="2" type="ORF">NQ318_023305</name>
</gene>
<evidence type="ECO:0000313" key="3">
    <source>
        <dbReference type="Proteomes" id="UP001162162"/>
    </source>
</evidence>
<reference evidence="2" key="1">
    <citation type="journal article" date="2023" name="Insect Mol. Biol.">
        <title>Genome sequencing provides insights into the evolution of gene families encoding plant cell wall-degrading enzymes in longhorned beetles.</title>
        <authorList>
            <person name="Shin N.R."/>
            <person name="Okamura Y."/>
            <person name="Kirsch R."/>
            <person name="Pauchet Y."/>
        </authorList>
    </citation>
    <scope>NUCLEOTIDE SEQUENCE</scope>
    <source>
        <strain evidence="2">AMC_N1</strain>
    </source>
</reference>
<feature type="compositionally biased region" description="Basic and acidic residues" evidence="1">
    <location>
        <begin position="8"/>
        <end position="22"/>
    </location>
</feature>